<proteinExistence type="predicted"/>
<dbReference type="PANTHER" id="PTHR21191:SF16">
    <property type="entry name" value="AQUAPORIN"/>
    <property type="match status" value="1"/>
</dbReference>
<dbReference type="GO" id="GO:0015267">
    <property type="term" value="F:channel activity"/>
    <property type="evidence" value="ECO:0007669"/>
    <property type="project" value="TreeGrafter"/>
</dbReference>
<dbReference type="InterPro" id="IPR023271">
    <property type="entry name" value="Aquaporin-like"/>
</dbReference>
<evidence type="ECO:0000256" key="2">
    <source>
        <dbReference type="ARBA" id="ARBA00022692"/>
    </source>
</evidence>
<accession>A0AAN8XG04</accession>
<dbReference type="AlphaFoldDB" id="A0AAN8XG04"/>
<evidence type="ECO:0000313" key="7">
    <source>
        <dbReference type="Proteomes" id="UP001381693"/>
    </source>
</evidence>
<dbReference type="InterPro" id="IPR051883">
    <property type="entry name" value="AQP11/12_channel"/>
</dbReference>
<dbReference type="EMBL" id="JAXCGZ010005769">
    <property type="protein sequence ID" value="KAK7080853.1"/>
    <property type="molecule type" value="Genomic_DNA"/>
</dbReference>
<dbReference type="PANTHER" id="PTHR21191">
    <property type="entry name" value="AQUAPORIN"/>
    <property type="match status" value="1"/>
</dbReference>
<comment type="subcellular location">
    <subcellularLocation>
        <location evidence="1">Membrane</location>
        <topology evidence="1">Multi-pass membrane protein</topology>
    </subcellularLocation>
</comment>
<keyword evidence="3 5" id="KW-1133">Transmembrane helix</keyword>
<evidence type="ECO:0000256" key="5">
    <source>
        <dbReference type="SAM" id="Phobius"/>
    </source>
</evidence>
<protein>
    <submittedName>
        <fullName evidence="6">MIP aquaporin</fullName>
    </submittedName>
</protein>
<evidence type="ECO:0000256" key="1">
    <source>
        <dbReference type="ARBA" id="ARBA00004141"/>
    </source>
</evidence>
<feature type="transmembrane region" description="Helical" evidence="5">
    <location>
        <begin position="240"/>
        <end position="263"/>
    </location>
</feature>
<dbReference type="Proteomes" id="UP001381693">
    <property type="component" value="Unassembled WGS sequence"/>
</dbReference>
<keyword evidence="4 5" id="KW-0472">Membrane</keyword>
<dbReference type="GO" id="GO:0005737">
    <property type="term" value="C:cytoplasm"/>
    <property type="evidence" value="ECO:0007669"/>
    <property type="project" value="TreeGrafter"/>
</dbReference>
<name>A0AAN8XG04_HALRR</name>
<keyword evidence="7" id="KW-1185">Reference proteome</keyword>
<organism evidence="6 7">
    <name type="scientific">Halocaridina rubra</name>
    <name type="common">Hawaiian red shrimp</name>
    <dbReference type="NCBI Taxonomy" id="373956"/>
    <lineage>
        <taxon>Eukaryota</taxon>
        <taxon>Metazoa</taxon>
        <taxon>Ecdysozoa</taxon>
        <taxon>Arthropoda</taxon>
        <taxon>Crustacea</taxon>
        <taxon>Multicrustacea</taxon>
        <taxon>Malacostraca</taxon>
        <taxon>Eumalacostraca</taxon>
        <taxon>Eucarida</taxon>
        <taxon>Decapoda</taxon>
        <taxon>Pleocyemata</taxon>
        <taxon>Caridea</taxon>
        <taxon>Atyoidea</taxon>
        <taxon>Atyidae</taxon>
        <taxon>Halocaridina</taxon>
    </lineage>
</organism>
<feature type="transmembrane region" description="Helical" evidence="5">
    <location>
        <begin position="283"/>
        <end position="301"/>
    </location>
</feature>
<dbReference type="GO" id="GO:0016020">
    <property type="term" value="C:membrane"/>
    <property type="evidence" value="ECO:0007669"/>
    <property type="project" value="UniProtKB-SubCell"/>
</dbReference>
<keyword evidence="2 5" id="KW-0812">Transmembrane</keyword>
<evidence type="ECO:0000256" key="3">
    <source>
        <dbReference type="ARBA" id="ARBA00022989"/>
    </source>
</evidence>
<evidence type="ECO:0000256" key="4">
    <source>
        <dbReference type="ARBA" id="ARBA00023136"/>
    </source>
</evidence>
<evidence type="ECO:0000313" key="6">
    <source>
        <dbReference type="EMBL" id="KAK7080853.1"/>
    </source>
</evidence>
<dbReference type="SUPFAM" id="SSF81338">
    <property type="entry name" value="Aquaporin-like"/>
    <property type="match status" value="1"/>
</dbReference>
<reference evidence="6 7" key="1">
    <citation type="submission" date="2023-11" db="EMBL/GenBank/DDBJ databases">
        <title>Halocaridina rubra genome assembly.</title>
        <authorList>
            <person name="Smith C."/>
        </authorList>
    </citation>
    <scope>NUCLEOTIDE SEQUENCE [LARGE SCALE GENOMIC DNA]</scope>
    <source>
        <strain evidence="6">EP-1</strain>
        <tissue evidence="6">Whole</tissue>
    </source>
</reference>
<gene>
    <name evidence="6" type="primary">AQP12B</name>
    <name evidence="6" type="ORF">SK128_019729</name>
</gene>
<feature type="transmembrane region" description="Helical" evidence="5">
    <location>
        <begin position="206"/>
        <end position="228"/>
    </location>
</feature>
<dbReference type="Gene3D" id="1.20.1080.10">
    <property type="entry name" value="Glycerol uptake facilitator protein"/>
    <property type="match status" value="1"/>
</dbReference>
<sequence>MCCSHPCDPSFQWPAKLFSSWHQDLAWDATIGLDDLAPFSLSLPVVSVRFGILTALPGKMICILLSTVTIITQMALSHFIRGRLTNLLTNELIKGCLLELVAAAEMCGTCYELIIIADNYGVYSYGVYLFSMTIWWGQSWGTATACPYSLLEEYVEQGADAVGVVLKIVFQTIGGLASFRWVKLIWMMEVVDTHVGRGIDSCSADLAVPVVFGFLIECVLTCACRLVSRTLGEIEPKFAAAMDSFFSTSMVILAFNYSGGYFNPVLATGLKWSCRGHTNAEHIIVYWAGSILGSMLSIRLWNTSLIKNTLVGPFKPKEE</sequence>
<comment type="caution">
    <text evidence="6">The sequence shown here is derived from an EMBL/GenBank/DDBJ whole genome shotgun (WGS) entry which is preliminary data.</text>
</comment>